<protein>
    <recommendedName>
        <fullName evidence="3">Phosphotransferase system IIA component</fullName>
    </recommendedName>
</protein>
<dbReference type="Pfam" id="PF11869">
    <property type="entry name" value="DUF3389"/>
    <property type="match status" value="1"/>
</dbReference>
<dbReference type="Proteomes" id="UP000018211">
    <property type="component" value="Unassembled WGS sequence"/>
</dbReference>
<dbReference type="InterPro" id="IPR021811">
    <property type="entry name" value="DUF3389"/>
</dbReference>
<evidence type="ECO:0000313" key="2">
    <source>
        <dbReference type="Proteomes" id="UP000018211"/>
    </source>
</evidence>
<accession>A0AAV2VM82</accession>
<reference evidence="1 2" key="1">
    <citation type="journal article" date="2013" name="ISME J.">
        <title>Comparative genomics of pathogenic lineages of Vibrio nigripulchritudo identifies virulence-associated traits.</title>
        <authorList>
            <person name="Goudenege D."/>
            <person name="Labreuche Y."/>
            <person name="Krin E."/>
            <person name="Ansquer D."/>
            <person name="Mangenot S."/>
            <person name="Calteau A."/>
            <person name="Medigue C."/>
            <person name="Mazel D."/>
            <person name="Polz M.F."/>
            <person name="Le Roux F."/>
        </authorList>
    </citation>
    <scope>NUCLEOTIDE SEQUENCE [LARGE SCALE GENOMIC DNA]</scope>
    <source>
        <strain evidence="1 2">SOn1</strain>
    </source>
</reference>
<evidence type="ECO:0008006" key="3">
    <source>
        <dbReference type="Google" id="ProtNLM"/>
    </source>
</evidence>
<name>A0AAV2VM82_9VIBR</name>
<dbReference type="AlphaFoldDB" id="A0AAV2VM82"/>
<comment type="caution">
    <text evidence="1">The sequence shown here is derived from an EMBL/GenBank/DDBJ whole genome shotgun (WGS) entry which is preliminary data.</text>
</comment>
<proteinExistence type="predicted"/>
<gene>
    <name evidence="1" type="ORF">VIBNISOn1_1560048</name>
</gene>
<dbReference type="RefSeq" id="WP_022611138.1">
    <property type="nucleotide sequence ID" value="NZ_LK391965.1"/>
</dbReference>
<evidence type="ECO:0000313" key="1">
    <source>
        <dbReference type="EMBL" id="CCO45788.1"/>
    </source>
</evidence>
<dbReference type="EMBL" id="CAOF01000064">
    <property type="protein sequence ID" value="CCO45788.1"/>
    <property type="molecule type" value="Genomic_DNA"/>
</dbReference>
<organism evidence="1 2">
    <name type="scientific">Vibrio nigripulchritudo SOn1</name>
    <dbReference type="NCBI Taxonomy" id="1238450"/>
    <lineage>
        <taxon>Bacteria</taxon>
        <taxon>Pseudomonadati</taxon>
        <taxon>Pseudomonadota</taxon>
        <taxon>Gammaproteobacteria</taxon>
        <taxon>Vibrionales</taxon>
        <taxon>Vibrionaceae</taxon>
        <taxon>Vibrio</taxon>
    </lineage>
</organism>
<sequence length="77" mass="8418">MVITFKSGKIIATMHEVVVKLNGEHFVTLQSQTDAISLIDNGANVVTANGAECKWSIKLDNHQQLKQLAEQLGISIQ</sequence>